<reference evidence="1" key="1">
    <citation type="submission" date="2022-08" db="EMBL/GenBank/DDBJ databases">
        <title>Genome Sequence of Lecanicillium fungicola.</title>
        <authorList>
            <person name="Buettner E."/>
        </authorList>
    </citation>
    <scope>NUCLEOTIDE SEQUENCE</scope>
    <source>
        <strain evidence="1">Babe33</strain>
    </source>
</reference>
<proteinExistence type="predicted"/>
<comment type="caution">
    <text evidence="1">The sequence shown here is derived from an EMBL/GenBank/DDBJ whole genome shotgun (WGS) entry which is preliminary data.</text>
</comment>
<dbReference type="Proteomes" id="UP001143910">
    <property type="component" value="Unassembled WGS sequence"/>
</dbReference>
<keyword evidence="2" id="KW-1185">Reference proteome</keyword>
<dbReference type="EMBL" id="JANJQO010000468">
    <property type="protein sequence ID" value="KAJ2977475.1"/>
    <property type="molecule type" value="Genomic_DNA"/>
</dbReference>
<gene>
    <name evidence="1" type="ORF">NQ176_g4347</name>
</gene>
<protein>
    <submittedName>
        <fullName evidence="1">Uncharacterized protein</fullName>
    </submittedName>
</protein>
<name>A0ACC1NDU8_9HYPO</name>
<evidence type="ECO:0000313" key="1">
    <source>
        <dbReference type="EMBL" id="KAJ2977475.1"/>
    </source>
</evidence>
<organism evidence="1 2">
    <name type="scientific">Zarea fungicola</name>
    <dbReference type="NCBI Taxonomy" id="93591"/>
    <lineage>
        <taxon>Eukaryota</taxon>
        <taxon>Fungi</taxon>
        <taxon>Dikarya</taxon>
        <taxon>Ascomycota</taxon>
        <taxon>Pezizomycotina</taxon>
        <taxon>Sordariomycetes</taxon>
        <taxon>Hypocreomycetidae</taxon>
        <taxon>Hypocreales</taxon>
        <taxon>Cordycipitaceae</taxon>
        <taxon>Zarea</taxon>
    </lineage>
</organism>
<accession>A0ACC1NDU8</accession>
<evidence type="ECO:0000313" key="2">
    <source>
        <dbReference type="Proteomes" id="UP001143910"/>
    </source>
</evidence>
<sequence length="313" mass="34733">MLASKLSHIICVIGLITGVNGKLDKPLIKPSIPPLDAALFKNLKTTQWTKSQWEWGWIPDRCRDVANAHKLNPYDIEVFNVQYTDCADIWIMCRHHEAEVSQDQMADIFGRLPVRMRDYVRLSIAFPGRGSRSAYTYSDLGDNIYFGDIQNHPTLWAHEIGHTLDINAVTKGQDFSASPRWIAAYNQDQAISDDYAQTNQAENFAQETVIALFDKVVPGGIGTVEPNWNAIFHQYATAQDALGDNIIPGGRCRNRFPNAGIVCMGPAAPCGKKRNAVAPFNVTLSDEVSEIPVIAGRDRKTPHSVVGAWTPSQ</sequence>